<dbReference type="AlphaFoldDB" id="A0A822YN67"/>
<name>A0A822YN67_NELNU</name>
<dbReference type="PANTHER" id="PTHR35737">
    <property type="entry name" value="CRYPTIC LOCI REGULATOR"/>
    <property type="match status" value="1"/>
</dbReference>
<gene>
    <name evidence="1" type="ORF">HUJ06_004680</name>
</gene>
<comment type="caution">
    <text evidence="1">The sequence shown here is derived from an EMBL/GenBank/DDBJ whole genome shotgun (WGS) entry which is preliminary data.</text>
</comment>
<evidence type="ECO:0000313" key="1">
    <source>
        <dbReference type="EMBL" id="DAD34040.1"/>
    </source>
</evidence>
<dbReference type="PANTHER" id="PTHR35737:SF1">
    <property type="entry name" value="CRYPTIC LOCI REGULATOR"/>
    <property type="match status" value="1"/>
</dbReference>
<reference evidence="1 2" key="1">
    <citation type="journal article" date="2020" name="Mol. Biol. Evol.">
        <title>Distinct Expression and Methylation Patterns for Genes with Different Fates following a Single Whole-Genome Duplication in Flowering Plants.</title>
        <authorList>
            <person name="Shi T."/>
            <person name="Rahmani R.S."/>
            <person name="Gugger P.F."/>
            <person name="Wang M."/>
            <person name="Li H."/>
            <person name="Zhang Y."/>
            <person name="Li Z."/>
            <person name="Wang Q."/>
            <person name="Van de Peer Y."/>
            <person name="Marchal K."/>
            <person name="Chen J."/>
        </authorList>
    </citation>
    <scope>NUCLEOTIDE SEQUENCE [LARGE SCALE GENOMIC DNA]</scope>
    <source>
        <tissue evidence="1">Leaf</tissue>
    </source>
</reference>
<protein>
    <submittedName>
        <fullName evidence="1">Uncharacterized protein</fullName>
    </submittedName>
</protein>
<sequence>MEKSTHQQQQQQTSVEFPLQSLQTSGSVCQPLIDDLLLHAEAQEAIIQNLANLCDVAEAMCKASDEGLKQSFFELSIWGIPVASWPLHPTSDLFEVE</sequence>
<organism evidence="1 2">
    <name type="scientific">Nelumbo nucifera</name>
    <name type="common">Sacred lotus</name>
    <dbReference type="NCBI Taxonomy" id="4432"/>
    <lineage>
        <taxon>Eukaryota</taxon>
        <taxon>Viridiplantae</taxon>
        <taxon>Streptophyta</taxon>
        <taxon>Embryophyta</taxon>
        <taxon>Tracheophyta</taxon>
        <taxon>Spermatophyta</taxon>
        <taxon>Magnoliopsida</taxon>
        <taxon>Proteales</taxon>
        <taxon>Nelumbonaceae</taxon>
        <taxon>Nelumbo</taxon>
    </lineage>
</organism>
<proteinExistence type="predicted"/>
<evidence type="ECO:0000313" key="2">
    <source>
        <dbReference type="Proteomes" id="UP000607653"/>
    </source>
</evidence>
<dbReference type="EMBL" id="DUZY01000004">
    <property type="protein sequence ID" value="DAD34040.1"/>
    <property type="molecule type" value="Genomic_DNA"/>
</dbReference>
<dbReference type="Proteomes" id="UP000607653">
    <property type="component" value="Unassembled WGS sequence"/>
</dbReference>
<keyword evidence="2" id="KW-1185">Reference proteome</keyword>
<accession>A0A822YN67</accession>